<sequence length="424" mass="44838">MLRGRVVVVGVSGGIAAYKACELVRWLKQEGAAVIVVMTPAAVEFVTPLTFQALSGNPVVRDLWGDQRPRFDLPPKAARKVGGAVEHVDVAEAADCIVIAPATADLMARLVHGEAPDAVTAMVLASPAPLVVCPAMDLEMWRQPATQANVAALRSRGASVVPPETGPLASGLVGPGRLAGLEAIAEAVSLATRRRTSLAGVKVLVGAGRTEEPLDPVRVLTNRSSGRMGFALAAAARDRGASVTLVAGAASVEPPDRVRLLSAATASEMERAMLREARRADVVLMAAAVADYRPARPQRGKIERGEGPMTLELMPNRDILASIGRRRRAGQVLVGFALETQPGPARARRKLVEKRLDLVVLNSPRDGLAGDTNRVTLVERRQSKKLPTLAKREVAERILDRVGELLPRRSGAGPKARAATGNRA</sequence>
<dbReference type="InterPro" id="IPR003382">
    <property type="entry name" value="Flavoprotein"/>
</dbReference>
<dbReference type="AlphaFoldDB" id="A0A538TR91"/>
<protein>
    <recommendedName>
        <fullName evidence="3">Coenzyme A biosynthesis bifunctional protein CoaBC</fullName>
    </recommendedName>
    <alternativeName>
        <fullName evidence="3">DNA/pantothenate metabolism flavoprotein</fullName>
    </alternativeName>
    <alternativeName>
        <fullName evidence="3">Phosphopantothenoylcysteine synthetase/decarboxylase</fullName>
        <shortName evidence="3">PPCS-PPCDC</shortName>
    </alternativeName>
    <domain>
        <recommendedName>
            <fullName evidence="3">Phosphopantothenoylcysteine decarboxylase</fullName>
            <shortName evidence="3">PPC decarboxylase</shortName>
            <shortName evidence="3">PPC-DC</shortName>
            <ecNumber evidence="3">4.1.1.36</ecNumber>
        </recommendedName>
        <alternativeName>
            <fullName evidence="3">CoaC</fullName>
        </alternativeName>
    </domain>
    <domain>
        <recommendedName>
            <fullName evidence="3">Phosphopantothenate--cysteine ligase</fullName>
            <ecNumber evidence="3">6.3.2.5</ecNumber>
        </recommendedName>
        <alternativeName>
            <fullName evidence="3">CoaB</fullName>
        </alternativeName>
        <alternativeName>
            <fullName evidence="3">Phosphopantothenoylcysteine synthetase</fullName>
            <shortName evidence="3">PPC synthetase</shortName>
            <shortName evidence="3">PPC-S</shortName>
        </alternativeName>
    </domain>
</protein>
<dbReference type="Gene3D" id="3.40.50.1950">
    <property type="entry name" value="Flavin prenyltransferase-like"/>
    <property type="match status" value="1"/>
</dbReference>
<dbReference type="GO" id="GO:0004632">
    <property type="term" value="F:phosphopantothenate--cysteine ligase activity"/>
    <property type="evidence" value="ECO:0007669"/>
    <property type="project" value="UniProtKB-UniRule"/>
</dbReference>
<feature type="binding site" evidence="3">
    <location>
        <position position="354"/>
    </location>
    <ligand>
        <name>CTP</name>
        <dbReference type="ChEBI" id="CHEBI:37563"/>
    </ligand>
</feature>
<feature type="binding site" evidence="3">
    <location>
        <position position="336"/>
    </location>
    <ligand>
        <name>CTP</name>
        <dbReference type="ChEBI" id="CHEBI:37563"/>
    </ligand>
</feature>
<dbReference type="Pfam" id="PF04127">
    <property type="entry name" value="DFP"/>
    <property type="match status" value="1"/>
</dbReference>
<evidence type="ECO:0000256" key="1">
    <source>
        <dbReference type="ARBA" id="ARBA00022793"/>
    </source>
</evidence>
<comment type="caution">
    <text evidence="7">The sequence shown here is derived from an EMBL/GenBank/DDBJ whole genome shotgun (WGS) entry which is preliminary data.</text>
</comment>
<name>A0A538TR91_UNCEI</name>
<evidence type="ECO:0000259" key="5">
    <source>
        <dbReference type="Pfam" id="PF02441"/>
    </source>
</evidence>
<keyword evidence="2 3" id="KW-0456">Lyase</keyword>
<comment type="similarity">
    <text evidence="3 4">In the C-terminal section; belongs to the PPC synthetase family.</text>
</comment>
<dbReference type="NCBIfam" id="TIGR00521">
    <property type="entry name" value="coaBC_dfp"/>
    <property type="match status" value="1"/>
</dbReference>
<keyword evidence="3" id="KW-0479">Metal-binding</keyword>
<dbReference type="PANTHER" id="PTHR14359">
    <property type="entry name" value="HOMO-OLIGOMERIC FLAVIN CONTAINING CYS DECARBOXYLASE FAMILY"/>
    <property type="match status" value="1"/>
</dbReference>
<reference evidence="7 8" key="1">
    <citation type="journal article" date="2019" name="Nat. Microbiol.">
        <title>Mediterranean grassland soil C-N compound turnover is dependent on rainfall and depth, and is mediated by genomically divergent microorganisms.</title>
        <authorList>
            <person name="Diamond S."/>
            <person name="Andeer P.F."/>
            <person name="Li Z."/>
            <person name="Crits-Christoph A."/>
            <person name="Burstein D."/>
            <person name="Anantharaman K."/>
            <person name="Lane K.R."/>
            <person name="Thomas B.C."/>
            <person name="Pan C."/>
            <person name="Northen T.R."/>
            <person name="Banfield J.F."/>
        </authorList>
    </citation>
    <scope>NUCLEOTIDE SEQUENCE [LARGE SCALE GENOMIC DNA]</scope>
    <source>
        <strain evidence="7">WS_8</strain>
    </source>
</reference>
<feature type="domain" description="DNA/pantothenate metabolism flavoprotein C-terminal" evidence="6">
    <location>
        <begin position="198"/>
        <end position="404"/>
    </location>
</feature>
<gene>
    <name evidence="3 7" type="primary">coaBC</name>
    <name evidence="7" type="ORF">E6K78_06785</name>
</gene>
<dbReference type="SUPFAM" id="SSF52507">
    <property type="entry name" value="Homo-oligomeric flavin-containing Cys decarboxylases, HFCD"/>
    <property type="match status" value="1"/>
</dbReference>
<dbReference type="SUPFAM" id="SSF102645">
    <property type="entry name" value="CoaB-like"/>
    <property type="match status" value="1"/>
</dbReference>
<dbReference type="InterPro" id="IPR005252">
    <property type="entry name" value="CoaBC"/>
</dbReference>
<evidence type="ECO:0000313" key="8">
    <source>
        <dbReference type="Proteomes" id="UP000316609"/>
    </source>
</evidence>
<dbReference type="InterPro" id="IPR035929">
    <property type="entry name" value="CoaB-like_sf"/>
</dbReference>
<evidence type="ECO:0000256" key="2">
    <source>
        <dbReference type="ARBA" id="ARBA00023239"/>
    </source>
</evidence>
<dbReference type="GO" id="GO:0071513">
    <property type="term" value="C:phosphopantothenoylcysteine decarboxylase complex"/>
    <property type="evidence" value="ECO:0007669"/>
    <property type="project" value="TreeGrafter"/>
</dbReference>
<keyword evidence="1 3" id="KW-0210">Decarboxylase</keyword>
<dbReference type="Pfam" id="PF02441">
    <property type="entry name" value="Flavoprotein"/>
    <property type="match status" value="1"/>
</dbReference>
<comment type="caution">
    <text evidence="3">Lacks conserved residue(s) required for the propagation of feature annotation.</text>
</comment>
<dbReference type="Gene3D" id="3.40.50.10300">
    <property type="entry name" value="CoaB-like"/>
    <property type="match status" value="1"/>
</dbReference>
<comment type="pathway">
    <text evidence="3 4">Cofactor biosynthesis; coenzyme A biosynthesis; CoA from (R)-pantothenate: step 3/5.</text>
</comment>
<keyword evidence="3 4" id="KW-0285">Flavoprotein</keyword>
<feature type="region of interest" description="Phosphopantothenoylcysteine decarboxylase" evidence="3">
    <location>
        <begin position="1"/>
        <end position="202"/>
    </location>
</feature>
<dbReference type="PANTHER" id="PTHR14359:SF6">
    <property type="entry name" value="PHOSPHOPANTOTHENOYLCYSTEINE DECARBOXYLASE"/>
    <property type="match status" value="1"/>
</dbReference>
<keyword evidence="3 4" id="KW-0288">FMN</keyword>
<feature type="binding site" evidence="3">
    <location>
        <position position="291"/>
    </location>
    <ligand>
        <name>CTP</name>
        <dbReference type="ChEBI" id="CHEBI:37563"/>
    </ligand>
</feature>
<dbReference type="EC" id="6.3.2.5" evidence="3"/>
<dbReference type="HAMAP" id="MF_02225">
    <property type="entry name" value="CoaBC"/>
    <property type="match status" value="1"/>
</dbReference>
<organism evidence="7 8">
    <name type="scientific">Eiseniibacteriota bacterium</name>
    <dbReference type="NCBI Taxonomy" id="2212470"/>
    <lineage>
        <taxon>Bacteria</taxon>
        <taxon>Candidatus Eiseniibacteriota</taxon>
    </lineage>
</organism>
<comment type="cofactor">
    <cofactor evidence="3">
        <name>FMN</name>
        <dbReference type="ChEBI" id="CHEBI:58210"/>
    </cofactor>
    <text evidence="3">Binds 1 FMN per subunit.</text>
</comment>
<comment type="catalytic activity">
    <reaction evidence="3 4">
        <text>N-[(R)-4-phosphopantothenoyl]-L-cysteine + H(+) = (R)-4'-phosphopantetheine + CO2</text>
        <dbReference type="Rhea" id="RHEA:16793"/>
        <dbReference type="ChEBI" id="CHEBI:15378"/>
        <dbReference type="ChEBI" id="CHEBI:16526"/>
        <dbReference type="ChEBI" id="CHEBI:59458"/>
        <dbReference type="ChEBI" id="CHEBI:61723"/>
        <dbReference type="EC" id="4.1.1.36"/>
    </reaction>
</comment>
<dbReference type="EC" id="4.1.1.36" evidence="3"/>
<feature type="domain" description="Flavoprotein" evidence="5">
    <location>
        <begin position="7"/>
        <end position="186"/>
    </location>
</feature>
<dbReference type="GO" id="GO:0015941">
    <property type="term" value="P:pantothenate catabolic process"/>
    <property type="evidence" value="ECO:0007669"/>
    <property type="project" value="InterPro"/>
</dbReference>
<evidence type="ECO:0000256" key="3">
    <source>
        <dbReference type="HAMAP-Rule" id="MF_02225"/>
    </source>
</evidence>
<comment type="cofactor">
    <cofactor evidence="3">
        <name>Mg(2+)</name>
        <dbReference type="ChEBI" id="CHEBI:18420"/>
    </cofactor>
</comment>
<dbReference type="GO" id="GO:0015937">
    <property type="term" value="P:coenzyme A biosynthetic process"/>
    <property type="evidence" value="ECO:0007669"/>
    <property type="project" value="UniProtKB-UniRule"/>
</dbReference>
<comment type="similarity">
    <text evidence="3 4">In the N-terminal section; belongs to the HFCD (homo-oligomeric flavin containing Cys decarboxylase) superfamily.</text>
</comment>
<proteinExistence type="inferred from homology"/>
<dbReference type="GO" id="GO:0004633">
    <property type="term" value="F:phosphopantothenoylcysteine decarboxylase activity"/>
    <property type="evidence" value="ECO:0007669"/>
    <property type="project" value="UniProtKB-UniRule"/>
</dbReference>
<dbReference type="GO" id="GO:0010181">
    <property type="term" value="F:FMN binding"/>
    <property type="evidence" value="ECO:0007669"/>
    <property type="project" value="UniProtKB-UniRule"/>
</dbReference>
<accession>A0A538TR91</accession>
<comment type="function">
    <text evidence="4">Catalyzes two steps in the biosynthesis of coenzyme A. In the first step cysteine is conjugated to 4'-phosphopantothenate to form 4-phosphopantothenoylcysteine, in the latter compound is decarboxylated to form 4'-phosphopantotheine.</text>
</comment>
<evidence type="ECO:0000313" key="7">
    <source>
        <dbReference type="EMBL" id="TMQ66143.1"/>
    </source>
</evidence>
<evidence type="ECO:0000256" key="4">
    <source>
        <dbReference type="RuleBase" id="RU364078"/>
    </source>
</evidence>
<feature type="region of interest" description="Phosphopantothenate--cysteine ligase" evidence="3">
    <location>
        <begin position="203"/>
        <end position="424"/>
    </location>
</feature>
<dbReference type="InterPro" id="IPR036551">
    <property type="entry name" value="Flavin_trans-like"/>
</dbReference>
<comment type="catalytic activity">
    <reaction evidence="3 4">
        <text>(R)-4'-phosphopantothenate + L-cysteine + CTP = N-[(R)-4-phosphopantothenoyl]-L-cysteine + CMP + diphosphate + H(+)</text>
        <dbReference type="Rhea" id="RHEA:19397"/>
        <dbReference type="ChEBI" id="CHEBI:10986"/>
        <dbReference type="ChEBI" id="CHEBI:15378"/>
        <dbReference type="ChEBI" id="CHEBI:33019"/>
        <dbReference type="ChEBI" id="CHEBI:35235"/>
        <dbReference type="ChEBI" id="CHEBI:37563"/>
        <dbReference type="ChEBI" id="CHEBI:59458"/>
        <dbReference type="ChEBI" id="CHEBI:60377"/>
        <dbReference type="EC" id="6.3.2.5"/>
    </reaction>
</comment>
<keyword evidence="3 4" id="KW-0436">Ligase</keyword>
<comment type="pathway">
    <text evidence="3 4">Cofactor biosynthesis; coenzyme A biosynthesis; CoA from (R)-pantothenate: step 2/5.</text>
</comment>
<evidence type="ECO:0000259" key="6">
    <source>
        <dbReference type="Pfam" id="PF04127"/>
    </source>
</evidence>
<dbReference type="InterPro" id="IPR007085">
    <property type="entry name" value="DNA/pantothenate-metab_flavo_C"/>
</dbReference>
<keyword evidence="3" id="KW-0511">Multifunctional enzyme</keyword>
<feature type="binding site" evidence="3">
    <location>
        <position position="301"/>
    </location>
    <ligand>
        <name>CTP</name>
        <dbReference type="ChEBI" id="CHEBI:37563"/>
    </ligand>
</feature>
<feature type="binding site" evidence="3">
    <location>
        <position position="350"/>
    </location>
    <ligand>
        <name>CTP</name>
        <dbReference type="ChEBI" id="CHEBI:37563"/>
    </ligand>
</feature>
<keyword evidence="3" id="KW-0460">Magnesium</keyword>
<comment type="function">
    <text evidence="3">Catalyzes two sequential steps in the biosynthesis of coenzyme A. In the first step cysteine is conjugated to 4'-phosphopantothenate to form 4-phosphopantothenoylcysteine. In the second step the latter compound is decarboxylated to form 4'-phosphopantotheine.</text>
</comment>
<dbReference type="Proteomes" id="UP000316609">
    <property type="component" value="Unassembled WGS sequence"/>
</dbReference>
<dbReference type="GO" id="GO:0046872">
    <property type="term" value="F:metal ion binding"/>
    <property type="evidence" value="ECO:0007669"/>
    <property type="project" value="UniProtKB-KW"/>
</dbReference>
<dbReference type="EMBL" id="VBOY01000061">
    <property type="protein sequence ID" value="TMQ66143.1"/>
    <property type="molecule type" value="Genomic_DNA"/>
</dbReference>
<dbReference type="UniPathway" id="UPA00241">
    <property type="reaction ID" value="UER00353"/>
</dbReference>